<sequence>MLIRIDPSSRVALYEQIASSLRGSIAREEIRSGERLPTARDLAASLDVNLHTVLRAYQLLRDDGLVELHRGRGAVVTHAAAGGAELADAVERLIRVARRLGMSAEATAAEIHGRWTR</sequence>
<keyword evidence="6" id="KW-1185">Reference proteome</keyword>
<evidence type="ECO:0000256" key="3">
    <source>
        <dbReference type="ARBA" id="ARBA00023163"/>
    </source>
</evidence>
<dbReference type="PANTHER" id="PTHR38445:SF7">
    <property type="entry name" value="GNTR-FAMILY TRANSCRIPTIONAL REGULATOR"/>
    <property type="match status" value="1"/>
</dbReference>
<gene>
    <name evidence="5" type="ORF">GIY30_06095</name>
</gene>
<dbReference type="RefSeq" id="WP_160900996.1">
    <property type="nucleotide sequence ID" value="NZ_CP102850.1"/>
</dbReference>
<dbReference type="Pfam" id="PF00392">
    <property type="entry name" value="GntR"/>
    <property type="match status" value="1"/>
</dbReference>
<evidence type="ECO:0000313" key="6">
    <source>
        <dbReference type="Proteomes" id="UP000475545"/>
    </source>
</evidence>
<dbReference type="EMBL" id="WMBR01000001">
    <property type="protein sequence ID" value="MXP20927.1"/>
    <property type="molecule type" value="Genomic_DNA"/>
</dbReference>
<dbReference type="AlphaFoldDB" id="A0A6L7GNI5"/>
<feature type="domain" description="HTH gntR-type" evidence="4">
    <location>
        <begin position="11"/>
        <end position="79"/>
    </location>
</feature>
<protein>
    <submittedName>
        <fullName evidence="5">GntR family transcriptional regulator</fullName>
    </submittedName>
</protein>
<evidence type="ECO:0000313" key="5">
    <source>
        <dbReference type="EMBL" id="MXP20927.1"/>
    </source>
</evidence>
<dbReference type="CDD" id="cd07377">
    <property type="entry name" value="WHTH_GntR"/>
    <property type="match status" value="1"/>
</dbReference>
<keyword evidence="1" id="KW-0805">Transcription regulation</keyword>
<evidence type="ECO:0000259" key="4">
    <source>
        <dbReference type="PROSITE" id="PS50949"/>
    </source>
</evidence>
<evidence type="ECO:0000256" key="1">
    <source>
        <dbReference type="ARBA" id="ARBA00023015"/>
    </source>
</evidence>
<dbReference type="SMART" id="SM00345">
    <property type="entry name" value="HTH_GNTR"/>
    <property type="match status" value="1"/>
</dbReference>
<dbReference type="PANTHER" id="PTHR38445">
    <property type="entry name" value="HTH-TYPE TRANSCRIPTIONAL REPRESSOR YTRA"/>
    <property type="match status" value="1"/>
</dbReference>
<dbReference type="Proteomes" id="UP000475545">
    <property type="component" value="Unassembled WGS sequence"/>
</dbReference>
<name>A0A6L7GNI5_9ACTN</name>
<comment type="caution">
    <text evidence="5">The sequence shown here is derived from an EMBL/GenBank/DDBJ whole genome shotgun (WGS) entry which is preliminary data.</text>
</comment>
<dbReference type="GO" id="GO:0003677">
    <property type="term" value="F:DNA binding"/>
    <property type="evidence" value="ECO:0007669"/>
    <property type="project" value="UniProtKB-KW"/>
</dbReference>
<keyword evidence="3" id="KW-0804">Transcription</keyword>
<dbReference type="InterPro" id="IPR036388">
    <property type="entry name" value="WH-like_DNA-bd_sf"/>
</dbReference>
<evidence type="ECO:0000256" key="2">
    <source>
        <dbReference type="ARBA" id="ARBA00023125"/>
    </source>
</evidence>
<dbReference type="PROSITE" id="PS50949">
    <property type="entry name" value="HTH_GNTR"/>
    <property type="match status" value="1"/>
</dbReference>
<dbReference type="InterPro" id="IPR036390">
    <property type="entry name" value="WH_DNA-bd_sf"/>
</dbReference>
<proteinExistence type="predicted"/>
<dbReference type="Gene3D" id="1.10.10.10">
    <property type="entry name" value="Winged helix-like DNA-binding domain superfamily/Winged helix DNA-binding domain"/>
    <property type="match status" value="1"/>
</dbReference>
<reference evidence="5 6" key="1">
    <citation type="submission" date="2019-11" db="EMBL/GenBank/DDBJ databases">
        <title>Gordonia sp. nov., a novel actinobacterium isolated from mangrove soil in Hainan.</title>
        <authorList>
            <person name="Huang X."/>
            <person name="Xie Y."/>
            <person name="Chu X."/>
            <person name="Xiao K."/>
        </authorList>
    </citation>
    <scope>NUCLEOTIDE SEQUENCE [LARGE SCALE GENOMIC DNA]</scope>
    <source>
        <strain evidence="5 6">HNM0687</strain>
    </source>
</reference>
<accession>A0A6L7GNI5</accession>
<organism evidence="5 6">
    <name type="scientific">Gordonia mangrovi</name>
    <dbReference type="NCBI Taxonomy" id="2665643"/>
    <lineage>
        <taxon>Bacteria</taxon>
        <taxon>Bacillati</taxon>
        <taxon>Actinomycetota</taxon>
        <taxon>Actinomycetes</taxon>
        <taxon>Mycobacteriales</taxon>
        <taxon>Gordoniaceae</taxon>
        <taxon>Gordonia</taxon>
    </lineage>
</organism>
<keyword evidence="2" id="KW-0238">DNA-binding</keyword>
<dbReference type="SUPFAM" id="SSF46785">
    <property type="entry name" value="Winged helix' DNA-binding domain"/>
    <property type="match status" value="1"/>
</dbReference>
<dbReference type="GO" id="GO:0003700">
    <property type="term" value="F:DNA-binding transcription factor activity"/>
    <property type="evidence" value="ECO:0007669"/>
    <property type="project" value="InterPro"/>
</dbReference>
<dbReference type="InterPro" id="IPR000524">
    <property type="entry name" value="Tscrpt_reg_HTH_GntR"/>
</dbReference>